<dbReference type="EMBL" id="ML732915">
    <property type="protein sequence ID" value="KAB8267138.1"/>
    <property type="molecule type" value="Genomic_DNA"/>
</dbReference>
<keyword evidence="6" id="KW-0865">Zymogen</keyword>
<dbReference type="GO" id="GO:0004197">
    <property type="term" value="F:cysteine-type endopeptidase activity"/>
    <property type="evidence" value="ECO:0007669"/>
    <property type="project" value="InterPro"/>
</dbReference>
<dbReference type="AlphaFoldDB" id="A0A5N6IL70"/>
<protein>
    <submittedName>
        <fullName evidence="8">Caspase domain-containing protein</fullName>
    </submittedName>
</protein>
<dbReference type="GO" id="GO:0006508">
    <property type="term" value="P:proteolysis"/>
    <property type="evidence" value="ECO:0007669"/>
    <property type="project" value="UniProtKB-KW"/>
</dbReference>
<evidence type="ECO:0000256" key="5">
    <source>
        <dbReference type="ARBA" id="ARBA00022807"/>
    </source>
</evidence>
<feature type="domain" description="Peptidase C14 caspase" evidence="7">
    <location>
        <begin position="10"/>
        <end position="227"/>
    </location>
</feature>
<evidence type="ECO:0000313" key="9">
    <source>
        <dbReference type="Proteomes" id="UP000326289"/>
    </source>
</evidence>
<accession>A0A5N6IL70</accession>
<evidence type="ECO:0000256" key="2">
    <source>
        <dbReference type="ARBA" id="ARBA00009005"/>
    </source>
</evidence>
<reference evidence="8 9" key="1">
    <citation type="submission" date="2019-04" db="EMBL/GenBank/DDBJ databases">
        <title>Fungal friends and foes A comparative genomics study of 23 Aspergillus species from section Flavi.</title>
        <authorList>
            <consortium name="DOE Joint Genome Institute"/>
            <person name="Kjaerbolling I."/>
            <person name="Vesth T.C."/>
            <person name="Frisvad J.C."/>
            <person name="Nybo J.L."/>
            <person name="Theobald S."/>
            <person name="Kildgaard S."/>
            <person name="Petersen T.I."/>
            <person name="Kuo A."/>
            <person name="Sato A."/>
            <person name="Lyhne E.K."/>
            <person name="Kogle M.E."/>
            <person name="Wiebenga A."/>
            <person name="Kun R.S."/>
            <person name="Lubbers R.J."/>
            <person name="Makela M.R."/>
            <person name="Barry K."/>
            <person name="Chovatia M."/>
            <person name="Clum A."/>
            <person name="Daum C."/>
            <person name="Haridas S."/>
            <person name="He G."/>
            <person name="LaButti K."/>
            <person name="Lipzen A."/>
            <person name="Mondo S."/>
            <person name="Pangilinan J."/>
            <person name="Riley R."/>
            <person name="Salamov A."/>
            <person name="Simmons B.A."/>
            <person name="Magnuson J.K."/>
            <person name="Henrissat B."/>
            <person name="Mortensen U.H."/>
            <person name="Larsen T.O."/>
            <person name="De vries R.P."/>
            <person name="Grigoriev I.V."/>
            <person name="Machida M."/>
            <person name="Baker S.E."/>
            <person name="Andersen M.R."/>
        </authorList>
    </citation>
    <scope>NUCLEOTIDE SEQUENCE [LARGE SCALE GENOMIC DNA]</scope>
    <source>
        <strain evidence="8 9">CBS 117635</strain>
    </source>
</reference>
<keyword evidence="5" id="KW-0788">Thiol protease</keyword>
<dbReference type="PANTHER" id="PTHR48104">
    <property type="entry name" value="METACASPASE-4"/>
    <property type="match status" value="1"/>
</dbReference>
<sequence>MSTPECPSLKRALLIGCRTSGLRAIKNDLDAMSGILQVYGFETTRCEESDATRDGILHALDRLIKSTRADDSVVVYYTGHGGITEKAGTIRNDEEPWRLQYLVPVDHYMSKKGQFHGILDVEFSYYLQSLTEVCHNVTVIMDCCHSNRMARGSHVDRDEIVKAAKPRYYEAAFAHLRSIKGQIGAINPFLEGNDYAIRISAAAAREGAFEYTDETGWRISALTQVLVMILADAFEREISWRSVSIRLRDQMAFTMPEQHPDIAGPVGRLLFSLDERHVSIYRVEFHPHGPPMLQAGRLHGVEEGDVYALLPYGSERLDKKKKVATATVTRIMTTEAELSLDKDNVYNQDLVAFLEIRALKHWPISYNGVPAFRDSIREYIQMHCLGLRIADQGEEHLASVHYDGQNISVRDMAAVEVGRWPYSSELGVNSCFSEMIKRLNALGSIQNLARLESGADALNANIELGFGVVEEGRQQFIEPQSTVLHEGERIFFSVRNNSSTDVRVHLFEACAGELGLLSRRTENGRELMADGGFHTWGWNKQGQLTGWELPWPPHVGPETVSLDDTFILIVTDTPIDLSCLDLQRLQSSEASRDKDDCNLWSNLRHFGFGYDKSRLAKAEEPTEGPRYDIHRVHVKLEKKV</sequence>
<evidence type="ECO:0000256" key="1">
    <source>
        <dbReference type="ARBA" id="ARBA00003621"/>
    </source>
</evidence>
<evidence type="ECO:0000256" key="4">
    <source>
        <dbReference type="ARBA" id="ARBA00022703"/>
    </source>
</evidence>
<comment type="similarity">
    <text evidence="2">Belongs to the peptidase C14B family.</text>
</comment>
<evidence type="ECO:0000256" key="6">
    <source>
        <dbReference type="ARBA" id="ARBA00023145"/>
    </source>
</evidence>
<evidence type="ECO:0000256" key="3">
    <source>
        <dbReference type="ARBA" id="ARBA00022670"/>
    </source>
</evidence>
<dbReference type="GO" id="GO:0006915">
    <property type="term" value="P:apoptotic process"/>
    <property type="evidence" value="ECO:0007669"/>
    <property type="project" value="UniProtKB-KW"/>
</dbReference>
<keyword evidence="9" id="KW-1185">Reference proteome</keyword>
<keyword evidence="3" id="KW-0645">Protease</keyword>
<dbReference type="InterPro" id="IPR050452">
    <property type="entry name" value="Metacaspase"/>
</dbReference>
<dbReference type="Gene3D" id="3.40.50.1460">
    <property type="match status" value="1"/>
</dbReference>
<dbReference type="Proteomes" id="UP000326289">
    <property type="component" value="Unassembled WGS sequence"/>
</dbReference>
<dbReference type="GO" id="GO:0005737">
    <property type="term" value="C:cytoplasm"/>
    <property type="evidence" value="ECO:0007669"/>
    <property type="project" value="TreeGrafter"/>
</dbReference>
<proteinExistence type="inferred from homology"/>
<keyword evidence="5" id="KW-0378">Hydrolase</keyword>
<keyword evidence="4" id="KW-0053">Apoptosis</keyword>
<dbReference type="InterPro" id="IPR029030">
    <property type="entry name" value="Caspase-like_dom_sf"/>
</dbReference>
<comment type="function">
    <text evidence="1">Involved in cell death (apoptosis).</text>
</comment>
<evidence type="ECO:0000259" key="7">
    <source>
        <dbReference type="Pfam" id="PF00656"/>
    </source>
</evidence>
<organism evidence="8 9">
    <name type="scientific">Aspergillus minisclerotigenes</name>
    <dbReference type="NCBI Taxonomy" id="656917"/>
    <lineage>
        <taxon>Eukaryota</taxon>
        <taxon>Fungi</taxon>
        <taxon>Dikarya</taxon>
        <taxon>Ascomycota</taxon>
        <taxon>Pezizomycotina</taxon>
        <taxon>Eurotiomycetes</taxon>
        <taxon>Eurotiomycetidae</taxon>
        <taxon>Eurotiales</taxon>
        <taxon>Aspergillaceae</taxon>
        <taxon>Aspergillus</taxon>
        <taxon>Aspergillus subgen. Circumdati</taxon>
    </lineage>
</organism>
<dbReference type="InterPro" id="IPR011600">
    <property type="entry name" value="Pept_C14_caspase"/>
</dbReference>
<name>A0A5N6IL70_9EURO</name>
<gene>
    <name evidence="8" type="ORF">BDV30DRAFT_244582</name>
</gene>
<evidence type="ECO:0000313" key="8">
    <source>
        <dbReference type="EMBL" id="KAB8267138.1"/>
    </source>
</evidence>
<dbReference type="Pfam" id="PF00656">
    <property type="entry name" value="Peptidase_C14"/>
    <property type="match status" value="1"/>
</dbReference>
<dbReference type="SUPFAM" id="SSF52129">
    <property type="entry name" value="Caspase-like"/>
    <property type="match status" value="1"/>
</dbReference>
<dbReference type="PANTHER" id="PTHR48104:SF30">
    <property type="entry name" value="METACASPASE-1"/>
    <property type="match status" value="1"/>
</dbReference>